<name>A0ABQ7ELI9_BRACR</name>
<feature type="compositionally biased region" description="Low complexity" evidence="1">
    <location>
        <begin position="52"/>
        <end position="67"/>
    </location>
</feature>
<dbReference type="EMBL" id="QGKV02000299">
    <property type="protein sequence ID" value="KAF3597676.1"/>
    <property type="molecule type" value="Genomic_DNA"/>
</dbReference>
<protein>
    <submittedName>
        <fullName evidence="2">Uncharacterized protein</fullName>
    </submittedName>
</protein>
<feature type="region of interest" description="Disordered" evidence="1">
    <location>
        <begin position="41"/>
        <end position="67"/>
    </location>
</feature>
<proteinExistence type="predicted"/>
<reference evidence="2 3" key="1">
    <citation type="journal article" date="2020" name="BMC Genomics">
        <title>Intraspecific diversification of the crop wild relative Brassica cretica Lam. using demographic model selection.</title>
        <authorList>
            <person name="Kioukis A."/>
            <person name="Michalopoulou V.A."/>
            <person name="Briers L."/>
            <person name="Pirintsos S."/>
            <person name="Studholme D.J."/>
            <person name="Pavlidis P."/>
            <person name="Sarris P.F."/>
        </authorList>
    </citation>
    <scope>NUCLEOTIDE SEQUENCE [LARGE SCALE GENOMIC DNA]</scope>
    <source>
        <strain evidence="3">cv. PFS-1207/04</strain>
    </source>
</reference>
<dbReference type="Proteomes" id="UP000266723">
    <property type="component" value="Unassembled WGS sequence"/>
</dbReference>
<evidence type="ECO:0000313" key="2">
    <source>
        <dbReference type="EMBL" id="KAF3597676.1"/>
    </source>
</evidence>
<evidence type="ECO:0000256" key="1">
    <source>
        <dbReference type="SAM" id="MobiDB-lite"/>
    </source>
</evidence>
<organism evidence="2 3">
    <name type="scientific">Brassica cretica</name>
    <name type="common">Mustard</name>
    <dbReference type="NCBI Taxonomy" id="69181"/>
    <lineage>
        <taxon>Eukaryota</taxon>
        <taxon>Viridiplantae</taxon>
        <taxon>Streptophyta</taxon>
        <taxon>Embryophyta</taxon>
        <taxon>Tracheophyta</taxon>
        <taxon>Spermatophyta</taxon>
        <taxon>Magnoliopsida</taxon>
        <taxon>eudicotyledons</taxon>
        <taxon>Gunneridae</taxon>
        <taxon>Pentapetalae</taxon>
        <taxon>rosids</taxon>
        <taxon>malvids</taxon>
        <taxon>Brassicales</taxon>
        <taxon>Brassicaceae</taxon>
        <taxon>Brassiceae</taxon>
        <taxon>Brassica</taxon>
    </lineage>
</organism>
<keyword evidence="3" id="KW-1185">Reference proteome</keyword>
<comment type="caution">
    <text evidence="2">The sequence shown here is derived from an EMBL/GenBank/DDBJ whole genome shotgun (WGS) entry which is preliminary data.</text>
</comment>
<accession>A0ABQ7ELI9</accession>
<gene>
    <name evidence="2" type="ORF">DY000_02024562</name>
</gene>
<evidence type="ECO:0000313" key="3">
    <source>
        <dbReference type="Proteomes" id="UP000266723"/>
    </source>
</evidence>
<sequence length="67" mass="6913">MIELMKSAVMGGAASGVGVGSPPGTLKAEYTGLDRIPFKPGTFGRLGRPAKSTLRSSSRVLPPSRPD</sequence>